<dbReference type="AlphaFoldDB" id="W0A3K6"/>
<feature type="signal peptide" evidence="1">
    <location>
        <begin position="1"/>
        <end position="26"/>
    </location>
</feature>
<evidence type="ECO:0008006" key="4">
    <source>
        <dbReference type="Google" id="ProtNLM"/>
    </source>
</evidence>
<dbReference type="STRING" id="1123269.NX02_03775"/>
<gene>
    <name evidence="2" type="ORF">NX02_03775</name>
</gene>
<evidence type="ECO:0000313" key="2">
    <source>
        <dbReference type="EMBL" id="AHE52509.1"/>
    </source>
</evidence>
<dbReference type="EMBL" id="CP006644">
    <property type="protein sequence ID" value="AHE52509.1"/>
    <property type="molecule type" value="Genomic_DNA"/>
</dbReference>
<sequence>MDRRTFVRQAVSGLGLAIIPSSTLRAAGAPVALPPTVLAPLGRLPVPVPVPATPGPAAQLDKLPFARLLDRARAAMDTHGRAFQLRDRVALADFNAASREHRFHIVDLISGQTSSYLVAHGRGSDPSHSGFLQSFSNQPNSLATSEGTYRTGAIYYGKHGVSMRLDGLDYSNNNAEARAIVVHGADYVSESHVSSWGKAGRSEGCFAVAPHLISQVIGLLGPGRMIYAGKV</sequence>
<dbReference type="OrthoDB" id="9815195at2"/>
<accession>W0A3K6</accession>
<organism evidence="2 3">
    <name type="scientific">Sphingomonas sanxanigenens DSM 19645 = NX02</name>
    <dbReference type="NCBI Taxonomy" id="1123269"/>
    <lineage>
        <taxon>Bacteria</taxon>
        <taxon>Pseudomonadati</taxon>
        <taxon>Pseudomonadota</taxon>
        <taxon>Alphaproteobacteria</taxon>
        <taxon>Sphingomonadales</taxon>
        <taxon>Sphingomonadaceae</taxon>
        <taxon>Sphingomonas</taxon>
    </lineage>
</organism>
<dbReference type="PATRIC" id="fig|1123269.5.peg.740"/>
<dbReference type="PANTHER" id="PTHR38477">
    <property type="entry name" value="HYPOTHETICAL EXPORTED PROTEIN"/>
    <property type="match status" value="1"/>
</dbReference>
<dbReference type="RefSeq" id="WP_025290814.1">
    <property type="nucleotide sequence ID" value="NZ_CP006644.1"/>
</dbReference>
<dbReference type="PANTHER" id="PTHR38477:SF1">
    <property type="entry name" value="MUREIN L,D-TRANSPEPTIDASE CATALYTIC DOMAIN FAMILY PROTEIN"/>
    <property type="match status" value="1"/>
</dbReference>
<dbReference type="InterPro" id="IPR032676">
    <property type="entry name" value="YkuD_2"/>
</dbReference>
<proteinExistence type="predicted"/>
<dbReference type="eggNOG" id="COG1376">
    <property type="taxonomic scope" value="Bacteria"/>
</dbReference>
<keyword evidence="1" id="KW-0732">Signal</keyword>
<dbReference type="Pfam" id="PF13645">
    <property type="entry name" value="YkuD_2"/>
    <property type="match status" value="1"/>
</dbReference>
<dbReference type="KEGG" id="ssan:NX02_03775"/>
<protein>
    <recommendedName>
        <fullName evidence="4">Twin-arginine translocation pathway signal protein</fullName>
    </recommendedName>
</protein>
<reference evidence="2 3" key="1">
    <citation type="submission" date="2013-07" db="EMBL/GenBank/DDBJ databases">
        <title>Completed genome of Sphingomonas sanxanigenens NX02.</title>
        <authorList>
            <person name="Ma T."/>
            <person name="Huang H."/>
            <person name="Wu M."/>
            <person name="Li X."/>
            <person name="Li G."/>
        </authorList>
    </citation>
    <scope>NUCLEOTIDE SEQUENCE [LARGE SCALE GENOMIC DNA]</scope>
    <source>
        <strain evidence="2 3">NX02</strain>
    </source>
</reference>
<name>W0A3K6_9SPHN</name>
<dbReference type="HOGENOM" id="CLU_080995_2_0_5"/>
<feature type="chain" id="PRO_5004785062" description="Twin-arginine translocation pathway signal protein" evidence="1">
    <location>
        <begin position="27"/>
        <end position="231"/>
    </location>
</feature>
<evidence type="ECO:0000313" key="3">
    <source>
        <dbReference type="Proteomes" id="UP000018851"/>
    </source>
</evidence>
<evidence type="ECO:0000256" key="1">
    <source>
        <dbReference type="SAM" id="SignalP"/>
    </source>
</evidence>
<dbReference type="Proteomes" id="UP000018851">
    <property type="component" value="Chromosome"/>
</dbReference>
<keyword evidence="3" id="KW-1185">Reference proteome</keyword>